<dbReference type="Proteomes" id="UP000430670">
    <property type="component" value="Unassembled WGS sequence"/>
</dbReference>
<evidence type="ECO:0000313" key="3">
    <source>
        <dbReference type="Proteomes" id="UP000430670"/>
    </source>
</evidence>
<feature type="region of interest" description="Disordered" evidence="1">
    <location>
        <begin position="1599"/>
        <end position="1641"/>
    </location>
</feature>
<evidence type="ECO:0000313" key="2">
    <source>
        <dbReference type="EMBL" id="MTV50357.1"/>
    </source>
</evidence>
<keyword evidence="3" id="KW-1185">Reference proteome</keyword>
<comment type="caution">
    <text evidence="2">The sequence shown here is derived from an EMBL/GenBank/DDBJ whole genome shotgun (WGS) entry which is preliminary data.</text>
</comment>
<gene>
    <name evidence="2" type="ORF">GJ688_15410</name>
</gene>
<feature type="compositionally biased region" description="Polar residues" evidence="1">
    <location>
        <begin position="1603"/>
        <end position="1614"/>
    </location>
</feature>
<accession>A0A6I3SQ96</accession>
<evidence type="ECO:0000256" key="1">
    <source>
        <dbReference type="SAM" id="MobiDB-lite"/>
    </source>
</evidence>
<feature type="region of interest" description="Disordered" evidence="1">
    <location>
        <begin position="1435"/>
        <end position="1458"/>
    </location>
</feature>
<dbReference type="EMBL" id="WNKU01000023">
    <property type="protein sequence ID" value="MTV50357.1"/>
    <property type="molecule type" value="Genomic_DNA"/>
</dbReference>
<reference evidence="2 3" key="1">
    <citation type="submission" date="2019-11" db="EMBL/GenBank/DDBJ databases">
        <title>Whole-genome sequence of a the green, strictly anaerobic photosynthetic bacterium Heliobacillus mobilis DSM 6151.</title>
        <authorList>
            <person name="Kyndt J.A."/>
            <person name="Meyer T.E."/>
        </authorList>
    </citation>
    <scope>NUCLEOTIDE SEQUENCE [LARGE SCALE GENOMIC DNA]</scope>
    <source>
        <strain evidence="2 3">DSM 6151</strain>
    </source>
</reference>
<protein>
    <submittedName>
        <fullName evidence="2">Uncharacterized protein</fullName>
    </submittedName>
</protein>
<name>A0A6I3SQ96_HELMO</name>
<proteinExistence type="predicted"/>
<organism evidence="2 3">
    <name type="scientific">Heliobacterium mobile</name>
    <name type="common">Heliobacillus mobilis</name>
    <dbReference type="NCBI Taxonomy" id="28064"/>
    <lineage>
        <taxon>Bacteria</taxon>
        <taxon>Bacillati</taxon>
        <taxon>Bacillota</taxon>
        <taxon>Clostridia</taxon>
        <taxon>Eubacteriales</taxon>
        <taxon>Heliobacteriaceae</taxon>
        <taxon>Heliobacterium</taxon>
    </lineage>
</organism>
<feature type="compositionally biased region" description="Polar residues" evidence="1">
    <location>
        <begin position="1632"/>
        <end position="1641"/>
    </location>
</feature>
<sequence>MAVALVIQQPSLWIRLNPVQAYLANRQPNRMTHRWDYEIKRVYGSNLTEDAQQGEKTPGHRLNLPQAARPGESAPIPALAVDIPSPWSMEREKITTSLSIDLFPYRYLWKGALVEGSYPTPIRKERIAIGISQRMTRHYSQSSLSRLVRVFRVDQGRIVPISIWSKKNITTRWGNDKPTVGESNSPIFERSTTATIDLGMASYPVVKPQWMTEVLKTTETFFFQLLQKKRQRLNIQKNLHKLSRQLKISVKQPIRCLLQECLRRTVECSPQIDISTFRGIQVYRGFSVNHGPDQQPGLHVYQGIHIYRVGQVPLGFLKKRHQWDMKQDRPGRSWLAKDDSDGTQSTYLSWLGKREKEVLRLNKNGLKQNVMAISAQLVSIQRPYLWATTDAHPVKVASTFTQLSERAVTQRGAYERIGVSNEYFIADAKQTYPHPRSLRKPSLAEVSFPEPIMGERTATAISHRVTWQAFYVSQSRLIRVFNAKQRRVVYTSTQRNKNPIVHWPSEKSLIDKRNIQIIEHSTSAKIQLPMANLPALKLGRTVDVLKAAELNILWMIQSNRSRWDSETTVRRLSSFRKMIENQPMGNYPKKKPQWMVKRSPKTESLNYPEIYIHQGYSIHREIGIHERVHIHQGDRVHQGLPGKNNRWDIEYEGVHGIQRWDKGKKISYPSSNSFVVARPGEEKSKYSSTLIKLKHFPSTHSKLSSVFRVDQRRIIPASVQRKQNSTLAWATETDILPILTIKNIRWDLEKTVHRLSFPREMHANQSMGNSPKTSLGEGYRWNLKWDKQRLSWTAEVYVDQKQTPRLHKISKEQKEALRITLEASSKSILSKTIQMVMLTIQGPHNWTTTDNHSSKAVSADTQTSKRVAIQRRDNGIKEGRRSVSSAAGTAGLFSMVPFWYPKSLWRTASAEDSYSNLMREKEDDAGRTEKAACVFNTEHRQVISVDVHRKKNLIMGWMIENPAVNERESHAIEPGSTPQTNTVLVIRKKHRGSDLEKATHRLLRFWKSPISHRMETLPKENPQGTVERSPKTEKFIPREVSIHRGLSLHQGLRLHREISIHQAVQAKQGLPANQYQWDLSWDEREISSLEKGYVGQKRTTPIHMVSNDKVSKRQKEAFRITIQEQNQRISTKTSQPVTMGIHWPLILITTNVRSLEAVSVNRKTLKRDRTQRQDNRIEGGYARSNTIAGSQLANSQRREGKPNYGLLSTIAAKTERKEILPSSAAVNLSLWNRVTEKPDVPISIFQFSHQRLLGRTPATEEPDPQSHPIMSQKASEKAAIGVSEGAILLNNYSTPSSSLRLFSSVQRTAILTSVQPKMKQNIGWSIEKTAVNARDGHVIEKRFTAKVQFTKAITTMVRPQWAVKASKITGTFIHQVLRKNQEEQARGESKNTINRLMQVLETKVPETRVLDTQVDTQMLELKAYGGEIRIIESRKAGPNRGLSTPASSQRREQEKNRLAHRSNLAKLTKKSAEKHIHIKGLYLPIGILNPVGKPLREHLRILYPPKSEREQEPKPGRGLAFIRESAKPIDQPIRAMVLSDLTPRWTQPAERKSQAEPLAPVPSRRVNDEFTTLDQAAKVHHQTDQSYLSSVNLEFRKKEPMDNPQTVQQISQQKPLPAVPVEEPASRKGRKSPTNGNGTEINIQRITDLVFAEIEKRWRTAKQRRGM</sequence>